<evidence type="ECO:0000259" key="9">
    <source>
        <dbReference type="Pfam" id="PF04349"/>
    </source>
</evidence>
<evidence type="ECO:0000256" key="8">
    <source>
        <dbReference type="SAM" id="SignalP"/>
    </source>
</evidence>
<dbReference type="GO" id="GO:0051274">
    <property type="term" value="P:beta-glucan biosynthetic process"/>
    <property type="evidence" value="ECO:0007669"/>
    <property type="project" value="TreeGrafter"/>
</dbReference>
<sequence>MHTLKLRVRTAMSLDRRRFAALSGAALLAGASPLRAQTSSQPPAPATPPVSPTVAQPPPPSFRFEDVSDRARRLASEPFQAAPPVLPPELAALDYDAYRDIRFRPERALLGDNGSAFRLQLFHLGFLFTRPVVVNIVQRGLVAPVPYSASLFDYGKNRFGAPLPVGLGFAGFRLHYPLNDPDKLDELAVFLGASYFRFLSRGQRYGLSARALAIGSGQPGEEFPFFREFWIEQPAKGAEHIVIYALMDGASVTGAYQIILRPGPETAAEVRSEIYPRRSLAAMGVAPLTSMFFTSENDRRLRDDFRSEIHDSDGLLMHTGGGEWIWRPLANPPAPRSSHFGDRNPAGFGLLQRDRNFARYEDLEARYDLRPSYWVEPRGDWGEGTVDLIELNTPDETNDNIVAFWTPAKPAEPGEPLRLSYVIRSLDSPDLHRGGKATGTFQTALTGPASAPDRVRRRFMVDFTSGDLPFFLGSPKRVELFADVQGGTVARRSLEPNPVTRGFRSYLDIDAPKGSTVEIRSYLTVDGHAVTETWAFAWAVPA</sequence>
<comment type="caution">
    <text evidence="10">The sequence shown here is derived from an EMBL/GenBank/DDBJ whole genome shotgun (WGS) entry which is preliminary data.</text>
</comment>
<dbReference type="Gene3D" id="2.60.40.10">
    <property type="entry name" value="Immunoglobulins"/>
    <property type="match status" value="1"/>
</dbReference>
<dbReference type="GO" id="GO:0030288">
    <property type="term" value="C:outer membrane-bounded periplasmic space"/>
    <property type="evidence" value="ECO:0007669"/>
    <property type="project" value="TreeGrafter"/>
</dbReference>
<evidence type="ECO:0000256" key="2">
    <source>
        <dbReference type="ARBA" id="ARBA00005001"/>
    </source>
</evidence>
<name>A0A917MK19_9HYPH</name>
<evidence type="ECO:0000256" key="3">
    <source>
        <dbReference type="ARBA" id="ARBA00009284"/>
    </source>
</evidence>
<keyword evidence="11" id="KW-1185">Reference proteome</keyword>
<dbReference type="InterPro" id="IPR014438">
    <property type="entry name" value="Glucan_biosyn_MdoG/MdoD"/>
</dbReference>
<evidence type="ECO:0000313" key="11">
    <source>
        <dbReference type="Proteomes" id="UP000603912"/>
    </source>
</evidence>
<accession>A0A917MK19</accession>
<dbReference type="AlphaFoldDB" id="A0A917MK19"/>
<evidence type="ECO:0000256" key="6">
    <source>
        <dbReference type="ARBA" id="ARBA00022764"/>
    </source>
</evidence>
<dbReference type="GO" id="GO:0030246">
    <property type="term" value="F:carbohydrate binding"/>
    <property type="evidence" value="ECO:0007669"/>
    <property type="project" value="InterPro"/>
</dbReference>
<dbReference type="PANTHER" id="PTHR30504">
    <property type="entry name" value="GLUCANS BIOSYNTHESIS PROTEIN"/>
    <property type="match status" value="1"/>
</dbReference>
<dbReference type="GO" id="GO:0003824">
    <property type="term" value="F:catalytic activity"/>
    <property type="evidence" value="ECO:0007669"/>
    <property type="project" value="InterPro"/>
</dbReference>
<dbReference type="InterPro" id="IPR011013">
    <property type="entry name" value="Gal_mutarotase_sf_dom"/>
</dbReference>
<dbReference type="Gene3D" id="2.70.98.10">
    <property type="match status" value="1"/>
</dbReference>
<dbReference type="InterPro" id="IPR007444">
    <property type="entry name" value="Glucan_biosyn_MdoG_C"/>
</dbReference>
<evidence type="ECO:0000256" key="5">
    <source>
        <dbReference type="ARBA" id="ARBA00022729"/>
    </source>
</evidence>
<dbReference type="Pfam" id="PF04349">
    <property type="entry name" value="MdoG"/>
    <property type="match status" value="1"/>
</dbReference>
<comment type="subcellular location">
    <subcellularLocation>
        <location evidence="1">Periplasm</location>
    </subcellularLocation>
</comment>
<feature type="region of interest" description="Disordered" evidence="7">
    <location>
        <begin position="33"/>
        <end position="60"/>
    </location>
</feature>
<protein>
    <recommendedName>
        <fullName evidence="4">Glucans biosynthesis protein G</fullName>
    </recommendedName>
</protein>
<comment type="similarity">
    <text evidence="3">Belongs to the OpgD/OpgG family.</text>
</comment>
<feature type="signal peptide" evidence="8">
    <location>
        <begin position="1"/>
        <end position="36"/>
    </location>
</feature>
<reference evidence="10" key="1">
    <citation type="journal article" date="2014" name="Int. J. Syst. Evol. Microbiol.">
        <title>Complete genome sequence of Corynebacterium casei LMG S-19264T (=DSM 44701T), isolated from a smear-ripened cheese.</title>
        <authorList>
            <consortium name="US DOE Joint Genome Institute (JGI-PGF)"/>
            <person name="Walter F."/>
            <person name="Albersmeier A."/>
            <person name="Kalinowski J."/>
            <person name="Ruckert C."/>
        </authorList>
    </citation>
    <scope>NUCLEOTIDE SEQUENCE</scope>
    <source>
        <strain evidence="10">CGMCC 1.12214</strain>
    </source>
</reference>
<dbReference type="EMBL" id="BMES01000003">
    <property type="protein sequence ID" value="GGH32852.1"/>
    <property type="molecule type" value="Genomic_DNA"/>
</dbReference>
<evidence type="ECO:0000256" key="7">
    <source>
        <dbReference type="SAM" id="MobiDB-lite"/>
    </source>
</evidence>
<proteinExistence type="inferred from homology"/>
<feature type="domain" description="Glucan biosynthesis periplasmic MdoG C-terminal" evidence="9">
    <location>
        <begin position="62"/>
        <end position="538"/>
    </location>
</feature>
<comment type="pathway">
    <text evidence="2">Glycan metabolism; osmoregulated periplasmic glucan (OPG) biosynthesis.</text>
</comment>
<gene>
    <name evidence="10" type="primary">opgD</name>
    <name evidence="10" type="ORF">GCM10007036_45060</name>
</gene>
<dbReference type="PANTHER" id="PTHR30504:SF4">
    <property type="entry name" value="GLUCANS BIOSYNTHESIS PROTEIN G"/>
    <property type="match status" value="1"/>
</dbReference>
<organism evidence="10 11">
    <name type="scientific">Alsobacter metallidurans</name>
    <dbReference type="NCBI Taxonomy" id="340221"/>
    <lineage>
        <taxon>Bacteria</taxon>
        <taxon>Pseudomonadati</taxon>
        <taxon>Pseudomonadota</taxon>
        <taxon>Alphaproteobacteria</taxon>
        <taxon>Hyphomicrobiales</taxon>
        <taxon>Alsobacteraceae</taxon>
        <taxon>Alsobacter</taxon>
    </lineage>
</organism>
<evidence type="ECO:0000256" key="1">
    <source>
        <dbReference type="ARBA" id="ARBA00004418"/>
    </source>
</evidence>
<dbReference type="InterPro" id="IPR014718">
    <property type="entry name" value="GH-type_carb-bd"/>
</dbReference>
<dbReference type="PIRSF" id="PIRSF006281">
    <property type="entry name" value="MdoG"/>
    <property type="match status" value="1"/>
</dbReference>
<dbReference type="PROSITE" id="PS51318">
    <property type="entry name" value="TAT"/>
    <property type="match status" value="1"/>
</dbReference>
<dbReference type="InterPro" id="IPR013783">
    <property type="entry name" value="Ig-like_fold"/>
</dbReference>
<dbReference type="SUPFAM" id="SSF81296">
    <property type="entry name" value="E set domains"/>
    <property type="match status" value="1"/>
</dbReference>
<dbReference type="Proteomes" id="UP000603912">
    <property type="component" value="Unassembled WGS sequence"/>
</dbReference>
<dbReference type="FunFam" id="2.70.98.10:FF:000001">
    <property type="entry name" value="Glucans biosynthesis protein G"/>
    <property type="match status" value="1"/>
</dbReference>
<dbReference type="SUPFAM" id="SSF74650">
    <property type="entry name" value="Galactose mutarotase-like"/>
    <property type="match status" value="1"/>
</dbReference>
<keyword evidence="5 8" id="KW-0732">Signal</keyword>
<keyword evidence="6" id="KW-0574">Periplasm</keyword>
<evidence type="ECO:0000313" key="10">
    <source>
        <dbReference type="EMBL" id="GGH32852.1"/>
    </source>
</evidence>
<feature type="chain" id="PRO_5037494385" description="Glucans biosynthesis protein G" evidence="8">
    <location>
        <begin position="37"/>
        <end position="542"/>
    </location>
</feature>
<evidence type="ECO:0000256" key="4">
    <source>
        <dbReference type="ARBA" id="ARBA00015376"/>
    </source>
</evidence>
<dbReference type="InterPro" id="IPR006311">
    <property type="entry name" value="TAT_signal"/>
</dbReference>
<feature type="compositionally biased region" description="Pro residues" evidence="7">
    <location>
        <begin position="42"/>
        <end position="60"/>
    </location>
</feature>
<reference evidence="10" key="2">
    <citation type="submission" date="2020-09" db="EMBL/GenBank/DDBJ databases">
        <authorList>
            <person name="Sun Q."/>
            <person name="Zhou Y."/>
        </authorList>
    </citation>
    <scope>NUCLEOTIDE SEQUENCE</scope>
    <source>
        <strain evidence="10">CGMCC 1.12214</strain>
    </source>
</reference>
<dbReference type="InterPro" id="IPR014756">
    <property type="entry name" value="Ig_E-set"/>
</dbReference>